<name>Q8SBJ1_BPR69</name>
<gene>
    <name evidence="1" type="primary">30.3</name>
</gene>
<organismHost>
    <name type="scientific">Escherichia coli</name>
    <dbReference type="NCBI Taxonomy" id="562"/>
</organismHost>
<dbReference type="Pfam" id="PF11097">
    <property type="entry name" value="DUF2883"/>
    <property type="match status" value="1"/>
</dbReference>
<protein>
    <submittedName>
        <fullName evidence="1">Gp30.3'</fullName>
    </submittedName>
</protein>
<proteinExistence type="predicted"/>
<dbReference type="EMBL" id="AJ439452">
    <property type="protein sequence ID" value="CAD28422.1"/>
    <property type="molecule type" value="Genomic_DNA"/>
</dbReference>
<sequence length="34" mass="3820">MLNNNIVYLGCLDWLHSKQEGLMQELRTVGLSSG</sequence>
<accession>Q8SBJ1</accession>
<dbReference type="InterPro" id="IPR020112">
    <property type="entry name" value="DUF2883"/>
</dbReference>
<evidence type="ECO:0000313" key="1">
    <source>
        <dbReference type="EMBL" id="CAD28422.1"/>
    </source>
</evidence>
<organism evidence="1">
    <name type="scientific">Escherichia phage RB69</name>
    <name type="common">Bacteriophage RB69</name>
    <dbReference type="NCBI Taxonomy" id="12353"/>
    <lineage>
        <taxon>Viruses</taxon>
        <taxon>Duplodnaviria</taxon>
        <taxon>Heunggongvirae</taxon>
        <taxon>Uroviricota</taxon>
        <taxon>Caudoviricetes</taxon>
        <taxon>Pantevenvirales</taxon>
        <taxon>Straboviridae</taxon>
        <taxon>Tevenvirinae</taxon>
        <taxon>Mosigvirus</taxon>
        <taxon>Mosigvirus RB69</taxon>
    </lineage>
</organism>
<reference evidence="1" key="1">
    <citation type="submission" date="2002-03" db="EMBL/GenBank/DDBJ databases">
        <title>Genomic region with genes 30.6-30.3 of T4-related bacteriophages.</title>
        <authorList>
            <person name="Piesiniene L."/>
            <person name="Kolesinskiene G."/>
            <person name="Truncaite L."/>
            <person name="Zajanckauskaite A."/>
            <person name="Nivinskas R."/>
        </authorList>
    </citation>
    <scope>NUCLEOTIDE SEQUENCE</scope>
</reference>